<accession>A0ACB6ZU02</accession>
<keyword evidence="2" id="KW-1185">Reference proteome</keyword>
<evidence type="ECO:0000313" key="2">
    <source>
        <dbReference type="Proteomes" id="UP000886501"/>
    </source>
</evidence>
<comment type="caution">
    <text evidence="1">The sequence shown here is derived from an EMBL/GenBank/DDBJ whole genome shotgun (WGS) entry which is preliminary data.</text>
</comment>
<gene>
    <name evidence="1" type="ORF">BDM02DRAFT_3242010</name>
</gene>
<evidence type="ECO:0000313" key="1">
    <source>
        <dbReference type="EMBL" id="KAF9652901.1"/>
    </source>
</evidence>
<sequence length="1420" mass="159332">MAPQRRKKSNGPFAWYNKLAAFNVEDLFSRKKLSGPARSVVVHEDLPADYKTDKGKVKREYVYRTNQVITSKYTVITFLPRNLLEQFRRIANIFFAAIAILQFFSIFSTVSPGLVVIPLLTVLGITALKDGYEDIKRHQSDRRVNSTLMRILEGGDFVNKNITGRKSKTFVRGLIPRSLRKKPQVAKSGDIEMQQNTAPSAVINGQENPEETYDDGYEYDYPPDGVEDHEESHHHNFFQHRHYEHHPRWRKARWEDVGVGDFVKIYDNEQIPADIIICATSEEDNVAFVETKNLDGETNLKSRSACPALTHLRNAKECADSKNSLHVDCEQPDNNMYKLTATVVMPHDKYPVDLGQTLLRGTTLRHTKWVIGLVIYTGEDTKIVLNSGGTPSKRSKVERQMNPQVFLNLVLLAIMAVVCGVAESSLEKYYSPLGAPWVYGDNISDDNPRIDGLITFVFALITFQNIVPISLYISIEFVRTAQAAFIYFDGDIFHKKTGRPTLARSWNLSDDLGQIEYIFSDKTGTLTQNVMVFRKCSIGGKAYHGDPPVEEMPNHEVEMETTMKTAGETHQENRSSDSTSTTVQDQQAENGSNPSLLQAEKPNLNPETRFHDQELFNDIESAVNAGPDQESQARSLNGFFTVLSLCHTVLSTVDPDTGAITYKAQSPDEEALVHAAAAVGYVFRGRDRDVLHLQTPFSDDLEHYQLVNILEFTSARKRMSVIVKKLDGGDDRLFLLTKGADNVIYERLKPGGENFKKITEEHLDSFANEGLRTLTLAYKVIPQNEYEEWSARYNEAIVALDDREEKIAAVSSEIECDLRLLGATAIEDRLQDGVPETIADLKTAGIKIWVATGDKLETAIAIGHSTNLISKESNMIIVRGDGSRPIWNQMMNAMQEFFPEEAEVRGVTQDADTQNPARPDDPYPLKRVNTGVTSIVGPDNGERPGGFVLVIDGLALTHAFSNEAHSDLLLALATQCESVICCRVSPLQKALIVGLVRDGLGVMTLAIGDGANDVSMIQAADVGVGISGEEGLQAVNSSDYAIGQFRFLKRLLLVHGHWSYSRNGNMIANFFYKNIVCIGVLWWFQIYCGWSSQYVFEYTLLLWWNSFWTVAPTIAIGLFDRIVDDDILMALPELYRYGREGHWFNMKLFLAYMLDGIVQSALIYFLILYAYNVPTSRSDGYDVNQYEFSTVMIISAVLTANLFNGLNTNVWTGWVFFAVAIGNVLIWSYTAFYDSVSPGWFNTPVYGTNHFLWPSAYFWFSILLTFLLAMTPRYLYKSYKFIFNPNDLDIMRWAKKVDPNRDFAKDAHMGVSSALASAAPSRRSTFDGERPGAPSLRAASRTDMSTGLRSTHRGFDFAVEEGGPAMRRLQSNLSAPRPSQTSLPHGLGVTAKQKMSFASLRKSLKKRRPRTTSTEGQDKH</sequence>
<proteinExistence type="predicted"/>
<dbReference type="Proteomes" id="UP000886501">
    <property type="component" value="Unassembled WGS sequence"/>
</dbReference>
<reference evidence="1" key="1">
    <citation type="submission" date="2019-10" db="EMBL/GenBank/DDBJ databases">
        <authorList>
            <consortium name="DOE Joint Genome Institute"/>
            <person name="Kuo A."/>
            <person name="Miyauchi S."/>
            <person name="Kiss E."/>
            <person name="Drula E."/>
            <person name="Kohler A."/>
            <person name="Sanchez-Garcia M."/>
            <person name="Andreopoulos B."/>
            <person name="Barry K.W."/>
            <person name="Bonito G."/>
            <person name="Buee M."/>
            <person name="Carver A."/>
            <person name="Chen C."/>
            <person name="Cichocki N."/>
            <person name="Clum A."/>
            <person name="Culley D."/>
            <person name="Crous P.W."/>
            <person name="Fauchery L."/>
            <person name="Girlanda M."/>
            <person name="Hayes R."/>
            <person name="Keri Z."/>
            <person name="Labutti K."/>
            <person name="Lipzen A."/>
            <person name="Lombard V."/>
            <person name="Magnuson J."/>
            <person name="Maillard F."/>
            <person name="Morin E."/>
            <person name="Murat C."/>
            <person name="Nolan M."/>
            <person name="Ohm R."/>
            <person name="Pangilinan J."/>
            <person name="Pereira M."/>
            <person name="Perotto S."/>
            <person name="Peter M."/>
            <person name="Riley R."/>
            <person name="Sitrit Y."/>
            <person name="Stielow B."/>
            <person name="Szollosi G."/>
            <person name="Zifcakova L."/>
            <person name="Stursova M."/>
            <person name="Spatafora J.W."/>
            <person name="Tedersoo L."/>
            <person name="Vaario L.-M."/>
            <person name="Yamada A."/>
            <person name="Yan M."/>
            <person name="Wang P."/>
            <person name="Xu J."/>
            <person name="Bruns T."/>
            <person name="Baldrian P."/>
            <person name="Vilgalys R."/>
            <person name="Henrissat B."/>
            <person name="Grigoriev I.V."/>
            <person name="Hibbett D."/>
            <person name="Nagy L.G."/>
            <person name="Martin F.M."/>
        </authorList>
    </citation>
    <scope>NUCLEOTIDE SEQUENCE</scope>
    <source>
        <strain evidence="1">P2</strain>
    </source>
</reference>
<dbReference type="EMBL" id="MU117966">
    <property type="protein sequence ID" value="KAF9652901.1"/>
    <property type="molecule type" value="Genomic_DNA"/>
</dbReference>
<name>A0ACB6ZU02_THEGA</name>
<organism evidence="1 2">
    <name type="scientific">Thelephora ganbajun</name>
    <name type="common">Ganba fungus</name>
    <dbReference type="NCBI Taxonomy" id="370292"/>
    <lineage>
        <taxon>Eukaryota</taxon>
        <taxon>Fungi</taxon>
        <taxon>Dikarya</taxon>
        <taxon>Basidiomycota</taxon>
        <taxon>Agaricomycotina</taxon>
        <taxon>Agaricomycetes</taxon>
        <taxon>Thelephorales</taxon>
        <taxon>Thelephoraceae</taxon>
        <taxon>Thelephora</taxon>
    </lineage>
</organism>
<reference evidence="1" key="2">
    <citation type="journal article" date="2020" name="Nat. Commun.">
        <title>Large-scale genome sequencing of mycorrhizal fungi provides insights into the early evolution of symbiotic traits.</title>
        <authorList>
            <person name="Miyauchi S."/>
            <person name="Kiss E."/>
            <person name="Kuo A."/>
            <person name="Drula E."/>
            <person name="Kohler A."/>
            <person name="Sanchez-Garcia M."/>
            <person name="Morin E."/>
            <person name="Andreopoulos B."/>
            <person name="Barry K.W."/>
            <person name="Bonito G."/>
            <person name="Buee M."/>
            <person name="Carver A."/>
            <person name="Chen C."/>
            <person name="Cichocki N."/>
            <person name="Clum A."/>
            <person name="Culley D."/>
            <person name="Crous P.W."/>
            <person name="Fauchery L."/>
            <person name="Girlanda M."/>
            <person name="Hayes R.D."/>
            <person name="Keri Z."/>
            <person name="LaButti K."/>
            <person name="Lipzen A."/>
            <person name="Lombard V."/>
            <person name="Magnuson J."/>
            <person name="Maillard F."/>
            <person name="Murat C."/>
            <person name="Nolan M."/>
            <person name="Ohm R.A."/>
            <person name="Pangilinan J."/>
            <person name="Pereira M.F."/>
            <person name="Perotto S."/>
            <person name="Peter M."/>
            <person name="Pfister S."/>
            <person name="Riley R."/>
            <person name="Sitrit Y."/>
            <person name="Stielow J.B."/>
            <person name="Szollosi G."/>
            <person name="Zifcakova L."/>
            <person name="Stursova M."/>
            <person name="Spatafora J.W."/>
            <person name="Tedersoo L."/>
            <person name="Vaario L.M."/>
            <person name="Yamada A."/>
            <person name="Yan M."/>
            <person name="Wang P."/>
            <person name="Xu J."/>
            <person name="Bruns T."/>
            <person name="Baldrian P."/>
            <person name="Vilgalys R."/>
            <person name="Dunand C."/>
            <person name="Henrissat B."/>
            <person name="Grigoriev I.V."/>
            <person name="Hibbett D."/>
            <person name="Nagy L.G."/>
            <person name="Martin F.M."/>
        </authorList>
    </citation>
    <scope>NUCLEOTIDE SEQUENCE</scope>
    <source>
        <strain evidence="1">P2</strain>
    </source>
</reference>
<protein>
    <submittedName>
        <fullName evidence="1">Phospholipid-translocating ATPase</fullName>
    </submittedName>
</protein>